<evidence type="ECO:0000313" key="1">
    <source>
        <dbReference type="EMBL" id="KAI5678013.1"/>
    </source>
</evidence>
<organism evidence="1 2">
    <name type="scientific">Catharanthus roseus</name>
    <name type="common">Madagascar periwinkle</name>
    <name type="synonym">Vinca rosea</name>
    <dbReference type="NCBI Taxonomy" id="4058"/>
    <lineage>
        <taxon>Eukaryota</taxon>
        <taxon>Viridiplantae</taxon>
        <taxon>Streptophyta</taxon>
        <taxon>Embryophyta</taxon>
        <taxon>Tracheophyta</taxon>
        <taxon>Spermatophyta</taxon>
        <taxon>Magnoliopsida</taxon>
        <taxon>eudicotyledons</taxon>
        <taxon>Gunneridae</taxon>
        <taxon>Pentapetalae</taxon>
        <taxon>asterids</taxon>
        <taxon>lamiids</taxon>
        <taxon>Gentianales</taxon>
        <taxon>Apocynaceae</taxon>
        <taxon>Rauvolfioideae</taxon>
        <taxon>Vinceae</taxon>
        <taxon>Catharanthinae</taxon>
        <taxon>Catharanthus</taxon>
    </lineage>
</organism>
<evidence type="ECO:0000313" key="2">
    <source>
        <dbReference type="Proteomes" id="UP001060085"/>
    </source>
</evidence>
<accession>A0ACC0BZQ4</accession>
<keyword evidence="2" id="KW-1185">Reference proteome</keyword>
<reference evidence="2" key="1">
    <citation type="journal article" date="2023" name="Nat. Plants">
        <title>Single-cell RNA sequencing provides a high-resolution roadmap for understanding the multicellular compartmentation of specialized metabolism.</title>
        <authorList>
            <person name="Sun S."/>
            <person name="Shen X."/>
            <person name="Li Y."/>
            <person name="Li Y."/>
            <person name="Wang S."/>
            <person name="Li R."/>
            <person name="Zhang H."/>
            <person name="Shen G."/>
            <person name="Guo B."/>
            <person name="Wei J."/>
            <person name="Xu J."/>
            <person name="St-Pierre B."/>
            <person name="Chen S."/>
            <person name="Sun C."/>
        </authorList>
    </citation>
    <scope>NUCLEOTIDE SEQUENCE [LARGE SCALE GENOMIC DNA]</scope>
</reference>
<dbReference type="EMBL" id="CM044702">
    <property type="protein sequence ID" value="KAI5678013.1"/>
    <property type="molecule type" value="Genomic_DNA"/>
</dbReference>
<protein>
    <submittedName>
        <fullName evidence="1">Uncharacterized protein</fullName>
    </submittedName>
</protein>
<comment type="caution">
    <text evidence="1">The sequence shown here is derived from an EMBL/GenBank/DDBJ whole genome shotgun (WGS) entry which is preliminary data.</text>
</comment>
<name>A0ACC0BZQ4_CATRO</name>
<sequence>MNMYVSVFESVKYVYESIRKTSWEEGPAPYEHWLDTPDHLYIIANAFNFCVVLIARLGLTTVLPLYSNMNCTVGMLCIGFISDQQYFIQPRRLSNLIGPCQALGDQLENESYEEYSLDSVAEDDYEGGTTAYNHRCKHWEE</sequence>
<dbReference type="Proteomes" id="UP001060085">
    <property type="component" value="Linkage Group LG02"/>
</dbReference>
<proteinExistence type="predicted"/>
<gene>
    <name evidence="1" type="ORF">M9H77_08963</name>
</gene>